<feature type="repeat" description="ANK" evidence="3">
    <location>
        <begin position="254"/>
        <end position="287"/>
    </location>
</feature>
<feature type="repeat" description="ANK" evidence="3">
    <location>
        <begin position="602"/>
        <end position="634"/>
    </location>
</feature>
<proteinExistence type="predicted"/>
<feature type="repeat" description="ANK" evidence="3">
    <location>
        <begin position="570"/>
        <end position="602"/>
    </location>
</feature>
<feature type="repeat" description="ANK" evidence="3">
    <location>
        <begin position="506"/>
        <end position="538"/>
    </location>
</feature>
<dbReference type="SUPFAM" id="SSF48403">
    <property type="entry name" value="Ankyrin repeat"/>
    <property type="match status" value="2"/>
</dbReference>
<evidence type="ECO:0000256" key="2">
    <source>
        <dbReference type="ARBA" id="ARBA00023043"/>
    </source>
</evidence>
<reference evidence="4 5" key="1">
    <citation type="submission" date="2024-02" db="EMBL/GenBank/DDBJ databases">
        <title>Discinaceae phylogenomics.</title>
        <authorList>
            <person name="Dirks A.C."/>
            <person name="James T.Y."/>
        </authorList>
    </citation>
    <scope>NUCLEOTIDE SEQUENCE [LARGE SCALE GENOMIC DNA]</scope>
    <source>
        <strain evidence="4 5">ACD0624</strain>
    </source>
</reference>
<dbReference type="InterPro" id="IPR002110">
    <property type="entry name" value="Ankyrin_rpt"/>
</dbReference>
<feature type="repeat" description="ANK" evidence="3">
    <location>
        <begin position="634"/>
        <end position="666"/>
    </location>
</feature>
<name>A0ABR3GU46_9PEZI</name>
<evidence type="ECO:0000256" key="3">
    <source>
        <dbReference type="PROSITE-ProRule" id="PRU00023"/>
    </source>
</evidence>
<dbReference type="Gene3D" id="1.25.40.20">
    <property type="entry name" value="Ankyrin repeat-containing domain"/>
    <property type="match status" value="5"/>
</dbReference>
<gene>
    <name evidence="4" type="ORF">Q9L58_001470</name>
</gene>
<keyword evidence="5" id="KW-1185">Reference proteome</keyword>
<feature type="repeat" description="ANK" evidence="3">
    <location>
        <begin position="474"/>
        <end position="506"/>
    </location>
</feature>
<dbReference type="PANTHER" id="PTHR24171">
    <property type="entry name" value="ANKYRIN REPEAT DOMAIN-CONTAINING PROTEIN 39-RELATED"/>
    <property type="match status" value="1"/>
</dbReference>
<feature type="repeat" description="ANK" evidence="3">
    <location>
        <begin position="442"/>
        <end position="467"/>
    </location>
</feature>
<dbReference type="Pfam" id="PF13857">
    <property type="entry name" value="Ank_5"/>
    <property type="match status" value="1"/>
</dbReference>
<evidence type="ECO:0000313" key="5">
    <source>
        <dbReference type="Proteomes" id="UP001447188"/>
    </source>
</evidence>
<dbReference type="PROSITE" id="PS50088">
    <property type="entry name" value="ANK_REPEAT"/>
    <property type="match status" value="8"/>
</dbReference>
<dbReference type="InterPro" id="IPR036770">
    <property type="entry name" value="Ankyrin_rpt-contain_sf"/>
</dbReference>
<sequence length="672" mass="71552">MNIPRGTTYSKLMNSFLVSPYGVSATKPQSHVYCSLIMTDSRLDDELSVAIIEFTDTPQWLRNLAQDPGSFPMKTTLGTLWNQTAIDTTAQDSVGQTEFIRAVITYTDRAGLFYPEMLAECGDVDVNTRDNTGRTALHWASALGLSDMVQLCLSVPDCDVAVLDNTGYTAFDLALGAGNGSDAIPTLFYRSIFEMEQTDPQGALLRTLTMSSEPDEDKPIFPGEALFDSIKDRNSHLVAALIKRRVDLTVRDRNGNMTLHLAVALADNREITVMLLKAGADIHALGNTMAMVLQAIFGIMTDMSTIGAAGATPSDLAADDMMVQTLSNWKSDMVVIDRMPELQCAEQIKQAVQHSAEFLVPSLEKQTATPEPPPQGLADIEMQILRDRFADLKRLAISIGGQNEWDRNIGHLALVKALSSGDCHTAQVLLELGIDKNTLVSPGVTALQRAAADGHCAMVRTLLAAGAYTEVWGMNGTVLHEASRGGHDEVVKTLLAAGANMEAKYRDETALHMASQLGHDEVVMALLAAGADMEAKNQSVTALHMASQRGHNTVVNTLLAAGADIQVSGNAATALHLASWDGHDEVVKTLLAAGADIAANDPGETALHMASKRGHNAVVNTLLAAGADTELPGDGGTALHEASSNGRNAVVLTLLAAGAKIEASHRGNTPCN</sequence>
<keyword evidence="2 3" id="KW-0040">ANK repeat</keyword>
<protein>
    <submittedName>
        <fullName evidence="4">Uncharacterized protein</fullName>
    </submittedName>
</protein>
<organism evidence="4 5">
    <name type="scientific">Discina gigas</name>
    <dbReference type="NCBI Taxonomy" id="1032678"/>
    <lineage>
        <taxon>Eukaryota</taxon>
        <taxon>Fungi</taxon>
        <taxon>Dikarya</taxon>
        <taxon>Ascomycota</taxon>
        <taxon>Pezizomycotina</taxon>
        <taxon>Pezizomycetes</taxon>
        <taxon>Pezizales</taxon>
        <taxon>Discinaceae</taxon>
        <taxon>Discina</taxon>
    </lineage>
</organism>
<feature type="repeat" description="ANK" evidence="3">
    <location>
        <begin position="538"/>
        <end position="570"/>
    </location>
</feature>
<dbReference type="Pfam" id="PF12796">
    <property type="entry name" value="Ank_2"/>
    <property type="match status" value="2"/>
</dbReference>
<accession>A0ABR3GU46</accession>
<dbReference type="EMBL" id="JBBBZM010000011">
    <property type="protein sequence ID" value="KAL0639442.1"/>
    <property type="molecule type" value="Genomic_DNA"/>
</dbReference>
<evidence type="ECO:0000256" key="1">
    <source>
        <dbReference type="ARBA" id="ARBA00022737"/>
    </source>
</evidence>
<dbReference type="PROSITE" id="PS50297">
    <property type="entry name" value="ANK_REP_REGION"/>
    <property type="match status" value="8"/>
</dbReference>
<keyword evidence="1" id="KW-0677">Repeat</keyword>
<dbReference type="PRINTS" id="PR01415">
    <property type="entry name" value="ANKYRIN"/>
</dbReference>
<comment type="caution">
    <text evidence="4">The sequence shown here is derived from an EMBL/GenBank/DDBJ whole genome shotgun (WGS) entry which is preliminary data.</text>
</comment>
<dbReference type="Pfam" id="PF00023">
    <property type="entry name" value="Ank"/>
    <property type="match status" value="2"/>
</dbReference>
<evidence type="ECO:0000313" key="4">
    <source>
        <dbReference type="EMBL" id="KAL0639442.1"/>
    </source>
</evidence>
<dbReference type="Proteomes" id="UP001447188">
    <property type="component" value="Unassembled WGS sequence"/>
</dbReference>
<dbReference type="SMART" id="SM00248">
    <property type="entry name" value="ANK"/>
    <property type="match status" value="10"/>
</dbReference>